<proteinExistence type="predicted"/>
<accession>A0A3S5ADE8</accession>
<dbReference type="Proteomes" id="UP000784294">
    <property type="component" value="Unassembled WGS sequence"/>
</dbReference>
<organism evidence="1 2">
    <name type="scientific">Protopolystoma xenopodis</name>
    <dbReference type="NCBI Taxonomy" id="117903"/>
    <lineage>
        <taxon>Eukaryota</taxon>
        <taxon>Metazoa</taxon>
        <taxon>Spiralia</taxon>
        <taxon>Lophotrochozoa</taxon>
        <taxon>Platyhelminthes</taxon>
        <taxon>Monogenea</taxon>
        <taxon>Polyopisthocotylea</taxon>
        <taxon>Polystomatidea</taxon>
        <taxon>Polystomatidae</taxon>
        <taxon>Protopolystoma</taxon>
    </lineage>
</organism>
<reference evidence="1" key="1">
    <citation type="submission" date="2018-11" db="EMBL/GenBank/DDBJ databases">
        <authorList>
            <consortium name="Pathogen Informatics"/>
        </authorList>
    </citation>
    <scope>NUCLEOTIDE SEQUENCE</scope>
</reference>
<name>A0A3S5ADE8_9PLAT</name>
<evidence type="ECO:0000313" key="1">
    <source>
        <dbReference type="EMBL" id="VEL21077.1"/>
    </source>
</evidence>
<keyword evidence="2" id="KW-1185">Reference proteome</keyword>
<evidence type="ECO:0000313" key="2">
    <source>
        <dbReference type="Proteomes" id="UP000784294"/>
    </source>
</evidence>
<protein>
    <submittedName>
        <fullName evidence="1">Uncharacterized protein</fullName>
    </submittedName>
</protein>
<comment type="caution">
    <text evidence="1">The sequence shown here is derived from an EMBL/GenBank/DDBJ whole genome shotgun (WGS) entry which is preliminary data.</text>
</comment>
<dbReference type="EMBL" id="CAAALY010049456">
    <property type="protein sequence ID" value="VEL21077.1"/>
    <property type="molecule type" value="Genomic_DNA"/>
</dbReference>
<gene>
    <name evidence="1" type="ORF">PXEA_LOCUS14517</name>
</gene>
<sequence>MQTSPTLWDASVGEMGAGFPVGGFKDKRAPPSRQPDWRVVVHGLLRVLLTQQKSLRLGLVSVLILLLSLHRQLVRGHLRRVGGMQILQQLMLLLHPSIQSSVNRSGLVRQTVGLLSAWEFWSYCTMGSSTCFRLSMQTSPPLWEASAGEMGAGLQDAGGPVGGFKDKRAPHSRQLDGRVVAHSLLRVLVTQQ</sequence>
<dbReference type="AlphaFoldDB" id="A0A3S5ADE8"/>